<proteinExistence type="predicted"/>
<protein>
    <submittedName>
        <fullName evidence="2">Uncharacterized protein</fullName>
    </submittedName>
</protein>
<name>A0A1E1LBF9_9HELO</name>
<dbReference type="Proteomes" id="UP000178912">
    <property type="component" value="Unassembled WGS sequence"/>
</dbReference>
<organism evidence="2 3">
    <name type="scientific">Rhynchosporium agropyri</name>
    <dbReference type="NCBI Taxonomy" id="914238"/>
    <lineage>
        <taxon>Eukaryota</taxon>
        <taxon>Fungi</taxon>
        <taxon>Dikarya</taxon>
        <taxon>Ascomycota</taxon>
        <taxon>Pezizomycotina</taxon>
        <taxon>Leotiomycetes</taxon>
        <taxon>Helotiales</taxon>
        <taxon>Ploettnerulaceae</taxon>
        <taxon>Rhynchosporium</taxon>
    </lineage>
</organism>
<dbReference type="EMBL" id="FJUX01000100">
    <property type="protein sequence ID" value="CZT07893.1"/>
    <property type="molecule type" value="Genomic_DNA"/>
</dbReference>
<dbReference type="OrthoDB" id="3551557at2759"/>
<dbReference type="AlphaFoldDB" id="A0A1E1LBF9"/>
<feature type="transmembrane region" description="Helical" evidence="1">
    <location>
        <begin position="45"/>
        <end position="66"/>
    </location>
</feature>
<evidence type="ECO:0000313" key="3">
    <source>
        <dbReference type="Proteomes" id="UP000178912"/>
    </source>
</evidence>
<keyword evidence="1" id="KW-0472">Membrane</keyword>
<keyword evidence="1" id="KW-1133">Transmembrane helix</keyword>
<sequence length="223" mass="25357">MEFWTALGALCTLVLTLPARRIVLLNGEGWKDLFTTKNACFTTFWLSVLGIATYFGVWLRLWEMLLVDTVKFCGNAPLLCGIPISKIFNSVLVFVLIYVIVTRLGTQQLRGVKWIHRVIRSTISYVDSAYKNTTTRWILKTLITFIKQLRLVYFLHQKVDDDGDIMITEKPVQLFERKKSPKPKFGMPTSIRLQFQQAVELARAADKQSQGSIGKAAGASKKH</sequence>
<evidence type="ECO:0000313" key="2">
    <source>
        <dbReference type="EMBL" id="CZT07893.1"/>
    </source>
</evidence>
<reference evidence="3" key="1">
    <citation type="submission" date="2016-03" db="EMBL/GenBank/DDBJ databases">
        <authorList>
            <person name="Guldener U."/>
        </authorList>
    </citation>
    <scope>NUCLEOTIDE SEQUENCE [LARGE SCALE GENOMIC DNA]</scope>
    <source>
        <strain evidence="3">04CH-RAC-A.6.1</strain>
    </source>
</reference>
<gene>
    <name evidence="2" type="ORF">RAG0_13179</name>
</gene>
<evidence type="ECO:0000256" key="1">
    <source>
        <dbReference type="SAM" id="Phobius"/>
    </source>
</evidence>
<accession>A0A1E1LBF9</accession>
<keyword evidence="3" id="KW-1185">Reference proteome</keyword>
<keyword evidence="1" id="KW-0812">Transmembrane</keyword>
<feature type="transmembrane region" description="Helical" evidence="1">
    <location>
        <begin position="78"/>
        <end position="101"/>
    </location>
</feature>